<evidence type="ECO:0000313" key="2">
    <source>
        <dbReference type="Proteomes" id="UP001155182"/>
    </source>
</evidence>
<name>A0A9X2F2Z2_9SPHI</name>
<protein>
    <submittedName>
        <fullName evidence="1">Uncharacterized protein</fullName>
    </submittedName>
</protein>
<reference evidence="1" key="1">
    <citation type="submission" date="2022-06" db="EMBL/GenBank/DDBJ databases">
        <title>Solitalea sp. MAHUQ-68 isolated from rhizospheric soil.</title>
        <authorList>
            <person name="Huq M.A."/>
        </authorList>
    </citation>
    <scope>NUCLEOTIDE SEQUENCE</scope>
    <source>
        <strain evidence="1">MAHUQ-68</strain>
    </source>
</reference>
<comment type="caution">
    <text evidence="1">The sequence shown here is derived from an EMBL/GenBank/DDBJ whole genome shotgun (WGS) entry which is preliminary data.</text>
</comment>
<accession>A0A9X2F2Z2</accession>
<gene>
    <name evidence="1" type="ORF">NF867_10380</name>
</gene>
<organism evidence="1 2">
    <name type="scientific">Solitalea agri</name>
    <dbReference type="NCBI Taxonomy" id="2953739"/>
    <lineage>
        <taxon>Bacteria</taxon>
        <taxon>Pseudomonadati</taxon>
        <taxon>Bacteroidota</taxon>
        <taxon>Sphingobacteriia</taxon>
        <taxon>Sphingobacteriales</taxon>
        <taxon>Sphingobacteriaceae</taxon>
        <taxon>Solitalea</taxon>
    </lineage>
</organism>
<dbReference type="EMBL" id="JAMWYS010000035">
    <property type="protein sequence ID" value="MCO4293271.1"/>
    <property type="molecule type" value="Genomic_DNA"/>
</dbReference>
<evidence type="ECO:0000313" key="1">
    <source>
        <dbReference type="EMBL" id="MCO4293271.1"/>
    </source>
</evidence>
<dbReference type="AlphaFoldDB" id="A0A9X2F2Z2"/>
<sequence>MKKYGLLLLLIIAACQSGPKNKQAETDSLNTLKEVDTAVSETPYAKEIAAQDTLFEDGSIPTSWGAAGFSDPVKFKRFIISFKEWVKNDQVDSISAHVKYPLGRIKNVDDFKKNYSTLFDGLLKKAIADQHLDQIFRNQQGAMMGSGAIWFIESNGNYYISAINN</sequence>
<dbReference type="RefSeq" id="WP_252587786.1">
    <property type="nucleotide sequence ID" value="NZ_JAMWYS010000035.1"/>
</dbReference>
<keyword evidence="2" id="KW-1185">Reference proteome</keyword>
<proteinExistence type="predicted"/>
<dbReference type="Proteomes" id="UP001155182">
    <property type="component" value="Unassembled WGS sequence"/>
</dbReference>
<dbReference type="PROSITE" id="PS51257">
    <property type="entry name" value="PROKAR_LIPOPROTEIN"/>
    <property type="match status" value="1"/>
</dbReference>